<reference evidence="1" key="1">
    <citation type="submission" date="2021-05" db="EMBL/GenBank/DDBJ databases">
        <authorList>
            <person name="Pietrasiak N."/>
            <person name="Ward R."/>
            <person name="Stajich J.E."/>
            <person name="Kurbessoian T."/>
        </authorList>
    </citation>
    <scope>NUCLEOTIDE SEQUENCE</scope>
    <source>
        <strain evidence="1">GSE-TBD4-15B</strain>
    </source>
</reference>
<dbReference type="EMBL" id="JAHHHV010000006">
    <property type="protein sequence ID" value="MBW4464115.1"/>
    <property type="molecule type" value="Genomic_DNA"/>
</dbReference>
<dbReference type="Proteomes" id="UP000707356">
    <property type="component" value="Unassembled WGS sequence"/>
</dbReference>
<evidence type="ECO:0000313" key="2">
    <source>
        <dbReference type="Proteomes" id="UP000707356"/>
    </source>
</evidence>
<sequence length="48" mass="5306">MQSGQTQSNSLLAQTRQLFQHQGSNAELMAQIMSAIRALHQLSEPPQV</sequence>
<comment type="caution">
    <text evidence="1">The sequence shown here is derived from an EMBL/GenBank/DDBJ whole genome shotgun (WGS) entry which is preliminary data.</text>
</comment>
<dbReference type="AlphaFoldDB" id="A0A951U317"/>
<organism evidence="1 2">
    <name type="scientific">Pegethrix bostrychoides GSE-TBD4-15B</name>
    <dbReference type="NCBI Taxonomy" id="2839662"/>
    <lineage>
        <taxon>Bacteria</taxon>
        <taxon>Bacillati</taxon>
        <taxon>Cyanobacteriota</taxon>
        <taxon>Cyanophyceae</taxon>
        <taxon>Oculatellales</taxon>
        <taxon>Oculatellaceae</taxon>
        <taxon>Pegethrix</taxon>
    </lineage>
</organism>
<gene>
    <name evidence="1" type="ORF">KME07_01575</name>
</gene>
<accession>A0A951U317</accession>
<proteinExistence type="predicted"/>
<name>A0A951U317_9CYAN</name>
<protein>
    <submittedName>
        <fullName evidence="1">Uncharacterized protein</fullName>
    </submittedName>
</protein>
<evidence type="ECO:0000313" key="1">
    <source>
        <dbReference type="EMBL" id="MBW4464115.1"/>
    </source>
</evidence>
<reference evidence="1" key="2">
    <citation type="journal article" date="2022" name="Microbiol. Resour. Announc.">
        <title>Metagenome Sequencing to Explore Phylogenomics of Terrestrial Cyanobacteria.</title>
        <authorList>
            <person name="Ward R.D."/>
            <person name="Stajich J.E."/>
            <person name="Johansen J.R."/>
            <person name="Huntemann M."/>
            <person name="Clum A."/>
            <person name="Foster B."/>
            <person name="Foster B."/>
            <person name="Roux S."/>
            <person name="Palaniappan K."/>
            <person name="Varghese N."/>
            <person name="Mukherjee S."/>
            <person name="Reddy T.B.K."/>
            <person name="Daum C."/>
            <person name="Copeland A."/>
            <person name="Chen I.A."/>
            <person name="Ivanova N.N."/>
            <person name="Kyrpides N.C."/>
            <person name="Shapiro N."/>
            <person name="Eloe-Fadrosh E.A."/>
            <person name="Pietrasiak N."/>
        </authorList>
    </citation>
    <scope>NUCLEOTIDE SEQUENCE</scope>
    <source>
        <strain evidence="1">GSE-TBD4-15B</strain>
    </source>
</reference>